<evidence type="ECO:0000313" key="3">
    <source>
        <dbReference type="Proteomes" id="UP001056708"/>
    </source>
</evidence>
<reference evidence="2" key="1">
    <citation type="submission" date="2022-06" db="EMBL/GenBank/DDBJ databases">
        <title>Genome sequence of Phormidium yuhuli AB48 isolated from an industrial photobioreactor environment.</title>
        <authorList>
            <person name="Qiu Y."/>
            <person name="Noonan A.J.C."/>
            <person name="Dofher K."/>
            <person name="Koch M."/>
            <person name="Kieft B."/>
            <person name="Lin X."/>
            <person name="Ziels R.M."/>
            <person name="Hallam S.J."/>
        </authorList>
    </citation>
    <scope>NUCLEOTIDE SEQUENCE</scope>
    <source>
        <strain evidence="2">AB48</strain>
    </source>
</reference>
<sequence>MVGNPDFLMGQSQEDLASEFQELETPEGELHLRFQVPSGRELALPATGIREVLDPPPDRITPMPNVSPLLLGTFNVRGRVIWVADLGQFLGDSVGLNTDRAEIFVIAVEDQDTILGLAVERIVKMQWLDVEKLQMPTDIPDGVAPFLRGEWVFEENERPVTLRLLDQVSILRSARWAA</sequence>
<dbReference type="Proteomes" id="UP001056708">
    <property type="component" value="Chromosome"/>
</dbReference>
<feature type="domain" description="CheW-like" evidence="1">
    <location>
        <begin position="28"/>
        <end position="176"/>
    </location>
</feature>
<evidence type="ECO:0000313" key="2">
    <source>
        <dbReference type="EMBL" id="USR90613.1"/>
    </source>
</evidence>
<organism evidence="2 3">
    <name type="scientific">Phormidium yuhuli AB48</name>
    <dbReference type="NCBI Taxonomy" id="2940671"/>
    <lineage>
        <taxon>Bacteria</taxon>
        <taxon>Bacillati</taxon>
        <taxon>Cyanobacteriota</taxon>
        <taxon>Cyanophyceae</taxon>
        <taxon>Oscillatoriophycideae</taxon>
        <taxon>Oscillatoriales</taxon>
        <taxon>Oscillatoriaceae</taxon>
        <taxon>Phormidium</taxon>
        <taxon>Phormidium yuhuli</taxon>
    </lineage>
</organism>
<dbReference type="PANTHER" id="PTHR22617:SF23">
    <property type="entry name" value="CHEMOTAXIS PROTEIN CHEW"/>
    <property type="match status" value="1"/>
</dbReference>
<dbReference type="EMBL" id="CP098611">
    <property type="protein sequence ID" value="USR90613.1"/>
    <property type="molecule type" value="Genomic_DNA"/>
</dbReference>
<accession>A0ABY5AN34</accession>
<dbReference type="PANTHER" id="PTHR22617">
    <property type="entry name" value="CHEMOTAXIS SENSOR HISTIDINE KINASE-RELATED"/>
    <property type="match status" value="1"/>
</dbReference>
<keyword evidence="3" id="KW-1185">Reference proteome</keyword>
<evidence type="ECO:0000259" key="1">
    <source>
        <dbReference type="PROSITE" id="PS50851"/>
    </source>
</evidence>
<protein>
    <submittedName>
        <fullName evidence="2">Chemotaxis protein CheW</fullName>
    </submittedName>
</protein>
<gene>
    <name evidence="2" type="ORF">NEA10_17545</name>
</gene>
<dbReference type="InterPro" id="IPR002545">
    <property type="entry name" value="CheW-lke_dom"/>
</dbReference>
<name>A0ABY5AN34_9CYAN</name>
<dbReference type="SUPFAM" id="SSF50341">
    <property type="entry name" value="CheW-like"/>
    <property type="match status" value="1"/>
</dbReference>
<dbReference type="Gene3D" id="2.30.30.40">
    <property type="entry name" value="SH3 Domains"/>
    <property type="match status" value="1"/>
</dbReference>
<dbReference type="SMART" id="SM00260">
    <property type="entry name" value="CheW"/>
    <property type="match status" value="1"/>
</dbReference>
<dbReference type="InterPro" id="IPR036061">
    <property type="entry name" value="CheW-like_dom_sf"/>
</dbReference>
<dbReference type="Pfam" id="PF01584">
    <property type="entry name" value="CheW"/>
    <property type="match status" value="1"/>
</dbReference>
<dbReference type="RefSeq" id="WP_252662638.1">
    <property type="nucleotide sequence ID" value="NZ_CP098611.1"/>
</dbReference>
<dbReference type="InterPro" id="IPR039315">
    <property type="entry name" value="CheW"/>
</dbReference>
<dbReference type="Gene3D" id="2.40.50.180">
    <property type="entry name" value="CheA-289, Domain 4"/>
    <property type="match status" value="1"/>
</dbReference>
<proteinExistence type="predicted"/>
<dbReference type="PROSITE" id="PS50851">
    <property type="entry name" value="CHEW"/>
    <property type="match status" value="1"/>
</dbReference>